<dbReference type="AlphaFoldDB" id="A0A8K0UUY7"/>
<name>A0A8K0UUY7_9AGAR</name>
<accession>A0A8K0UUY7</accession>
<dbReference type="Proteomes" id="UP000813824">
    <property type="component" value="Unassembled WGS sequence"/>
</dbReference>
<organism evidence="2 3">
    <name type="scientific">Cristinia sonorae</name>
    <dbReference type="NCBI Taxonomy" id="1940300"/>
    <lineage>
        <taxon>Eukaryota</taxon>
        <taxon>Fungi</taxon>
        <taxon>Dikarya</taxon>
        <taxon>Basidiomycota</taxon>
        <taxon>Agaricomycotina</taxon>
        <taxon>Agaricomycetes</taxon>
        <taxon>Agaricomycetidae</taxon>
        <taxon>Agaricales</taxon>
        <taxon>Pleurotineae</taxon>
        <taxon>Stephanosporaceae</taxon>
        <taxon>Cristinia</taxon>
    </lineage>
</organism>
<evidence type="ECO:0000256" key="1">
    <source>
        <dbReference type="SAM" id="Coils"/>
    </source>
</evidence>
<protein>
    <submittedName>
        <fullName evidence="2">Uncharacterized protein</fullName>
    </submittedName>
</protein>
<evidence type="ECO:0000313" key="2">
    <source>
        <dbReference type="EMBL" id="KAH8105153.1"/>
    </source>
</evidence>
<evidence type="ECO:0000313" key="3">
    <source>
        <dbReference type="Proteomes" id="UP000813824"/>
    </source>
</evidence>
<sequence length="372" mass="39987">MSILSEFSSTHQQLASLAQSASPLNNDDLVGALTKIRDNTSDSSIAKSEVQSISNALLSIDTTLFRVEQLFGDASSSGSGELSKELRNLLVPWKSIRQRFTNLVWSLRSVAGETEMVVNDFSLSFLNYLLSEDSLSDKTAALEQYGQSLPLDKGTDIVQALLQLQDDLGKTVNDWNAVVSRQNLDVSGVTVVQGSLTTIQSVLATQVELFTKINDLAIKFGLVPKTCTVKGVNVPLSGLAPEFWYSTLLDVLTGSTASALISQAKDEISGLSRKLKEAQSARDTAISELSNVAQLHASILSVQVGLVSITRRVGVIGQVVPAVHADIGEILSLLGLRDQKIINSRISTVNTLYKTTSILLQAYQNAPIVPGQ</sequence>
<keyword evidence="1" id="KW-0175">Coiled coil</keyword>
<dbReference type="EMBL" id="JAEVFJ010000004">
    <property type="protein sequence ID" value="KAH8105153.1"/>
    <property type="molecule type" value="Genomic_DNA"/>
</dbReference>
<gene>
    <name evidence="2" type="ORF">BXZ70DRAFT_507542</name>
</gene>
<comment type="caution">
    <text evidence="2">The sequence shown here is derived from an EMBL/GenBank/DDBJ whole genome shotgun (WGS) entry which is preliminary data.</text>
</comment>
<feature type="coiled-coil region" evidence="1">
    <location>
        <begin position="261"/>
        <end position="288"/>
    </location>
</feature>
<keyword evidence="3" id="KW-1185">Reference proteome</keyword>
<proteinExistence type="predicted"/>
<reference evidence="2" key="1">
    <citation type="journal article" date="2021" name="New Phytol.">
        <title>Evolutionary innovations through gain and loss of genes in the ectomycorrhizal Boletales.</title>
        <authorList>
            <person name="Wu G."/>
            <person name="Miyauchi S."/>
            <person name="Morin E."/>
            <person name="Kuo A."/>
            <person name="Drula E."/>
            <person name="Varga T."/>
            <person name="Kohler A."/>
            <person name="Feng B."/>
            <person name="Cao Y."/>
            <person name="Lipzen A."/>
            <person name="Daum C."/>
            <person name="Hundley H."/>
            <person name="Pangilinan J."/>
            <person name="Johnson J."/>
            <person name="Barry K."/>
            <person name="LaButti K."/>
            <person name="Ng V."/>
            <person name="Ahrendt S."/>
            <person name="Min B."/>
            <person name="Choi I.G."/>
            <person name="Park H."/>
            <person name="Plett J.M."/>
            <person name="Magnuson J."/>
            <person name="Spatafora J.W."/>
            <person name="Nagy L.G."/>
            <person name="Henrissat B."/>
            <person name="Grigoriev I.V."/>
            <person name="Yang Z.L."/>
            <person name="Xu J."/>
            <person name="Martin F.M."/>
        </authorList>
    </citation>
    <scope>NUCLEOTIDE SEQUENCE</scope>
    <source>
        <strain evidence="2">KKN 215</strain>
    </source>
</reference>